<dbReference type="InterPro" id="IPR006700">
    <property type="entry name" value="RsmE"/>
</dbReference>
<evidence type="ECO:0000256" key="4">
    <source>
        <dbReference type="ARBA" id="ARBA00022552"/>
    </source>
</evidence>
<evidence type="ECO:0000256" key="3">
    <source>
        <dbReference type="ARBA" id="ARBA00022490"/>
    </source>
</evidence>
<comment type="catalytic activity">
    <reaction evidence="9 10">
        <text>uridine(1498) in 16S rRNA + S-adenosyl-L-methionine = N(3)-methyluridine(1498) in 16S rRNA + S-adenosyl-L-homocysteine + H(+)</text>
        <dbReference type="Rhea" id="RHEA:42920"/>
        <dbReference type="Rhea" id="RHEA-COMP:10283"/>
        <dbReference type="Rhea" id="RHEA-COMP:10284"/>
        <dbReference type="ChEBI" id="CHEBI:15378"/>
        <dbReference type="ChEBI" id="CHEBI:57856"/>
        <dbReference type="ChEBI" id="CHEBI:59789"/>
        <dbReference type="ChEBI" id="CHEBI:65315"/>
        <dbReference type="ChEBI" id="CHEBI:74502"/>
        <dbReference type="EC" id="2.1.1.193"/>
    </reaction>
</comment>
<dbReference type="RefSeq" id="WP_425346544.1">
    <property type="nucleotide sequence ID" value="NZ_JBGUBD010000010.1"/>
</dbReference>
<protein>
    <recommendedName>
        <fullName evidence="10">Ribosomal RNA small subunit methyltransferase E</fullName>
        <ecNumber evidence="10">2.1.1.193</ecNumber>
    </recommendedName>
</protein>
<keyword evidence="4 10" id="KW-0698">rRNA processing</keyword>
<keyword evidence="6 10" id="KW-0808">Transferase</keyword>
<dbReference type="PANTHER" id="PTHR30027">
    <property type="entry name" value="RIBOSOMAL RNA SMALL SUBUNIT METHYLTRANSFERASE E"/>
    <property type="match status" value="1"/>
</dbReference>
<keyword evidence="5 10" id="KW-0489">Methyltransferase</keyword>
<dbReference type="NCBIfam" id="TIGR00046">
    <property type="entry name" value="RsmE family RNA methyltransferase"/>
    <property type="match status" value="1"/>
</dbReference>
<dbReference type="InterPro" id="IPR046887">
    <property type="entry name" value="RsmE_PUA-like"/>
</dbReference>
<feature type="domain" description="Ribosomal RNA small subunit methyltransferase E methyltransferase" evidence="11">
    <location>
        <begin position="82"/>
        <end position="236"/>
    </location>
</feature>
<dbReference type="PANTHER" id="PTHR30027:SF3">
    <property type="entry name" value="16S RRNA (URACIL(1498)-N(3))-METHYLTRANSFERASE"/>
    <property type="match status" value="1"/>
</dbReference>
<dbReference type="Pfam" id="PF04452">
    <property type="entry name" value="Methyltrans_RNA"/>
    <property type="match status" value="1"/>
</dbReference>
<dbReference type="EMBL" id="JBGUBD010000010">
    <property type="protein sequence ID" value="MFA9479619.1"/>
    <property type="molecule type" value="Genomic_DNA"/>
</dbReference>
<dbReference type="CDD" id="cd18084">
    <property type="entry name" value="RsmE-like"/>
    <property type="match status" value="1"/>
</dbReference>
<evidence type="ECO:0000256" key="8">
    <source>
        <dbReference type="ARBA" id="ARBA00025699"/>
    </source>
</evidence>
<dbReference type="InterPro" id="IPR029028">
    <property type="entry name" value="Alpha/beta_knot_MTases"/>
</dbReference>
<evidence type="ECO:0000259" key="11">
    <source>
        <dbReference type="Pfam" id="PF04452"/>
    </source>
</evidence>
<evidence type="ECO:0000256" key="5">
    <source>
        <dbReference type="ARBA" id="ARBA00022603"/>
    </source>
</evidence>
<reference evidence="13 14" key="1">
    <citation type="submission" date="2024-08" db="EMBL/GenBank/DDBJ databases">
        <title>Whole-genome sequencing of halo(alkali)philic microorganisms from hypersaline lakes.</title>
        <authorList>
            <person name="Sorokin D.Y."/>
            <person name="Merkel A.Y."/>
            <person name="Messina E."/>
            <person name="Yakimov M."/>
        </authorList>
    </citation>
    <scope>NUCLEOTIDE SEQUENCE [LARGE SCALE GENOMIC DNA]</scope>
    <source>
        <strain evidence="13 14">AB-hyl4</strain>
    </source>
</reference>
<evidence type="ECO:0000313" key="13">
    <source>
        <dbReference type="EMBL" id="MFA9479619.1"/>
    </source>
</evidence>
<comment type="subcellular location">
    <subcellularLocation>
        <location evidence="1 10">Cytoplasm</location>
    </subcellularLocation>
</comment>
<feature type="domain" description="Ribosomal RNA small subunit methyltransferase E PUA-like" evidence="12">
    <location>
        <begin position="25"/>
        <end position="70"/>
    </location>
</feature>
<sequence>MANAAARFYCPNLPHPRLAGSRCELDAHESHHARKVLRLKPGAPVELFDGAGGLARGRLVDYDGRTALCEVNSVERIDPLRPQIVVAAAVPKAGRAEPMVNQLSQVGADRFVPMMTQRSVVDPREGKLERFERHAIESAKQCSRLHVLTVEAAQSFETLLTDTADVRLLAAPGDGSPTDLPERVHRAARVLVLVGPEGGFTDEELTAADKAGFERWAFGPYVMRIETAAVVAAAMLRQLS</sequence>
<dbReference type="InterPro" id="IPR029026">
    <property type="entry name" value="tRNA_m1G_MTases_N"/>
</dbReference>
<name>A0ABV4UAL5_9BACT</name>
<dbReference type="SUPFAM" id="SSF75217">
    <property type="entry name" value="alpha/beta knot"/>
    <property type="match status" value="1"/>
</dbReference>
<keyword evidence="14" id="KW-1185">Reference proteome</keyword>
<evidence type="ECO:0000256" key="2">
    <source>
        <dbReference type="ARBA" id="ARBA00005528"/>
    </source>
</evidence>
<dbReference type="EC" id="2.1.1.193" evidence="10"/>
<keyword evidence="3 10" id="KW-0963">Cytoplasm</keyword>
<comment type="function">
    <text evidence="8 10">Specifically methylates the N3 position of the uracil ring of uridine 1498 (m3U1498) in 16S rRNA. Acts on the fully assembled 30S ribosomal subunit.</text>
</comment>
<comment type="caution">
    <text evidence="13">The sequence shown here is derived from an EMBL/GenBank/DDBJ whole genome shotgun (WGS) entry which is preliminary data.</text>
</comment>
<dbReference type="Gene3D" id="3.40.1280.10">
    <property type="match status" value="1"/>
</dbReference>
<keyword evidence="7 10" id="KW-0949">S-adenosyl-L-methionine</keyword>
<accession>A0ABV4UAL5</accession>
<evidence type="ECO:0000256" key="9">
    <source>
        <dbReference type="ARBA" id="ARBA00047944"/>
    </source>
</evidence>
<evidence type="ECO:0000256" key="7">
    <source>
        <dbReference type="ARBA" id="ARBA00022691"/>
    </source>
</evidence>
<evidence type="ECO:0000256" key="6">
    <source>
        <dbReference type="ARBA" id="ARBA00022679"/>
    </source>
</evidence>
<comment type="similarity">
    <text evidence="2 10">Belongs to the RNA methyltransferase RsmE family.</text>
</comment>
<gene>
    <name evidence="13" type="ORF">ACERK3_15125</name>
</gene>
<organism evidence="13 14">
    <name type="scientific">Natronomicrosphaera hydrolytica</name>
    <dbReference type="NCBI Taxonomy" id="3242702"/>
    <lineage>
        <taxon>Bacteria</taxon>
        <taxon>Pseudomonadati</taxon>
        <taxon>Planctomycetota</taxon>
        <taxon>Phycisphaerae</taxon>
        <taxon>Phycisphaerales</taxon>
        <taxon>Phycisphaeraceae</taxon>
        <taxon>Natronomicrosphaera</taxon>
    </lineage>
</organism>
<dbReference type="Proteomes" id="UP001575105">
    <property type="component" value="Unassembled WGS sequence"/>
</dbReference>
<dbReference type="PIRSF" id="PIRSF015601">
    <property type="entry name" value="MTase_slr0722"/>
    <property type="match status" value="1"/>
</dbReference>
<evidence type="ECO:0000259" key="12">
    <source>
        <dbReference type="Pfam" id="PF20260"/>
    </source>
</evidence>
<evidence type="ECO:0000256" key="10">
    <source>
        <dbReference type="PIRNR" id="PIRNR015601"/>
    </source>
</evidence>
<dbReference type="SUPFAM" id="SSF88697">
    <property type="entry name" value="PUA domain-like"/>
    <property type="match status" value="1"/>
</dbReference>
<proteinExistence type="inferred from homology"/>
<evidence type="ECO:0000256" key="1">
    <source>
        <dbReference type="ARBA" id="ARBA00004496"/>
    </source>
</evidence>
<dbReference type="InterPro" id="IPR015947">
    <property type="entry name" value="PUA-like_sf"/>
</dbReference>
<dbReference type="Pfam" id="PF20260">
    <property type="entry name" value="PUA_4"/>
    <property type="match status" value="1"/>
</dbReference>
<evidence type="ECO:0000313" key="14">
    <source>
        <dbReference type="Proteomes" id="UP001575105"/>
    </source>
</evidence>
<dbReference type="InterPro" id="IPR046886">
    <property type="entry name" value="RsmE_MTase_dom"/>
</dbReference>